<comment type="pathway">
    <text evidence="1">Siderophore biosynthesis.</text>
</comment>
<comment type="similarity">
    <text evidence="2">Belongs to the IucA/IucC family.</text>
</comment>
<evidence type="ECO:0000313" key="5">
    <source>
        <dbReference type="EMBL" id="TXC91625.1"/>
    </source>
</evidence>
<reference evidence="5 6" key="1">
    <citation type="journal article" date="2005" name="Int. J. Syst. Evol. Microbiol.">
        <title>Bacillus litoralis sp. nov., isolated from a tidal flat of the Yellow Sea in Korea.</title>
        <authorList>
            <person name="Yoon J.H."/>
            <person name="Oh T.K."/>
        </authorList>
    </citation>
    <scope>NUCLEOTIDE SEQUENCE [LARGE SCALE GENOMIC DNA]</scope>
    <source>
        <strain evidence="5 6">SW-211</strain>
    </source>
</reference>
<comment type="caution">
    <text evidence="5">The sequence shown here is derived from an EMBL/GenBank/DDBJ whole genome shotgun (WGS) entry which is preliminary data.</text>
</comment>
<evidence type="ECO:0000313" key="6">
    <source>
        <dbReference type="Proteomes" id="UP000321363"/>
    </source>
</evidence>
<sequence>MIKQFPLPTNKSFTRVRKQLVEALIFEGLIHYKIVENLDGVDSLFYLYGRKYTFICKGRITAFERIRLDDSIYLKLNDQHIIEAPIQKLLEDLDIDLKSKQTILSELLQTVKFCEWNEANLLHTSSRRESCYEELESEIIEGHPYHPCYKSRTGFSIADHQRYGPEAKQSFPLKWTAIRREHMHISLLEKEEDFWRRELGQFLFERLVGELKLQGGTLQEYVFLPIHPWQFKSIQHLLQEGIQSREIILLGVEGDLYRATQSVRTLWNITHPERAYIKLSMNMVNTSSLRTLDSHSICAAPIISAWLESMIESDSYLKYEASLVVLKEYAGITYEPENNMFNLSGQLGAIWRESINTYIEEDEKAVPFTALLMIERDGDPFIDPWLKKYGVETWIQRLFEVSVVPVWHLLIAHGIAVEAHAQNLILLHKNGWPSRIVLRDFHESVEFTKDYLAKENHCPDFEMIHRKFKGAPVNLYYWMSSVEDLRELIMDTLFVFHLSDLSYLLEKLYGYKEDEFWQHVESMITAHLNRFPELRNRHKQVKHASDQINVESLLTKKLFKKNESEAFRHSVRNIFAESRHTKEK</sequence>
<dbReference type="GO" id="GO:0016881">
    <property type="term" value="F:acid-amino acid ligase activity"/>
    <property type="evidence" value="ECO:0007669"/>
    <property type="project" value="UniProtKB-ARBA"/>
</dbReference>
<dbReference type="RefSeq" id="WP_146947436.1">
    <property type="nucleotide sequence ID" value="NZ_VOQF01000004.1"/>
</dbReference>
<dbReference type="PANTHER" id="PTHR34384">
    <property type="entry name" value="L-2,3-DIAMINOPROPANOATE--CITRATE LIGASE"/>
    <property type="match status" value="1"/>
</dbReference>
<dbReference type="AlphaFoldDB" id="A0A5C6W158"/>
<evidence type="ECO:0000259" key="3">
    <source>
        <dbReference type="Pfam" id="PF04183"/>
    </source>
</evidence>
<proteinExistence type="inferred from homology"/>
<evidence type="ECO:0000256" key="2">
    <source>
        <dbReference type="ARBA" id="ARBA00007832"/>
    </source>
</evidence>
<dbReference type="GO" id="GO:0019290">
    <property type="term" value="P:siderophore biosynthetic process"/>
    <property type="evidence" value="ECO:0007669"/>
    <property type="project" value="InterPro"/>
</dbReference>
<dbReference type="PANTHER" id="PTHR34384:SF6">
    <property type="entry name" value="STAPHYLOFERRIN B SYNTHASE"/>
    <property type="match status" value="1"/>
</dbReference>
<evidence type="ECO:0000259" key="4">
    <source>
        <dbReference type="Pfam" id="PF06276"/>
    </source>
</evidence>
<feature type="domain" description="Aerobactin siderophore biosynthesis IucA/IucC-like C-terminal" evidence="4">
    <location>
        <begin position="393"/>
        <end position="563"/>
    </location>
</feature>
<dbReference type="InterPro" id="IPR037455">
    <property type="entry name" value="LucA/IucC-like"/>
</dbReference>
<dbReference type="Proteomes" id="UP000321363">
    <property type="component" value="Unassembled WGS sequence"/>
</dbReference>
<gene>
    <name evidence="5" type="ORF">FS935_08295</name>
</gene>
<dbReference type="EMBL" id="VOQF01000004">
    <property type="protein sequence ID" value="TXC91625.1"/>
    <property type="molecule type" value="Genomic_DNA"/>
</dbReference>
<keyword evidence="6" id="KW-1185">Reference proteome</keyword>
<dbReference type="Gene3D" id="6.10.250.3370">
    <property type="match status" value="1"/>
</dbReference>
<dbReference type="InterPro" id="IPR022770">
    <property type="entry name" value="IucA/IucC-like_C"/>
</dbReference>
<feature type="domain" description="Aerobactin siderophore biosynthesis IucA/IucC N-terminal" evidence="3">
    <location>
        <begin position="132"/>
        <end position="372"/>
    </location>
</feature>
<accession>A0A5C6W158</accession>
<dbReference type="Pfam" id="PF04183">
    <property type="entry name" value="IucA_IucC"/>
    <property type="match status" value="1"/>
</dbReference>
<organism evidence="5 6">
    <name type="scientific">Metabacillus litoralis</name>
    <dbReference type="NCBI Taxonomy" id="152268"/>
    <lineage>
        <taxon>Bacteria</taxon>
        <taxon>Bacillati</taxon>
        <taxon>Bacillota</taxon>
        <taxon>Bacilli</taxon>
        <taxon>Bacillales</taxon>
        <taxon>Bacillaceae</taxon>
        <taxon>Metabacillus</taxon>
    </lineage>
</organism>
<dbReference type="Gene3D" id="1.10.510.40">
    <property type="match status" value="1"/>
</dbReference>
<dbReference type="Pfam" id="PF06276">
    <property type="entry name" value="FhuF"/>
    <property type="match status" value="1"/>
</dbReference>
<name>A0A5C6W158_9BACI</name>
<dbReference type="InterPro" id="IPR007310">
    <property type="entry name" value="Aerobactin_biosyn_IucA/IucC_N"/>
</dbReference>
<protein>
    <submittedName>
        <fullName evidence="5">Siderophore biosynthesis protein</fullName>
    </submittedName>
</protein>
<dbReference type="OrthoDB" id="495728at2"/>
<evidence type="ECO:0000256" key="1">
    <source>
        <dbReference type="ARBA" id="ARBA00004924"/>
    </source>
</evidence>